<protein>
    <submittedName>
        <fullName evidence="1">Uncharacterized protein</fullName>
    </submittedName>
</protein>
<proteinExistence type="predicted"/>
<organism evidence="1 2">
    <name type="scientific">Ancylostoma ceylanicum</name>
    <dbReference type="NCBI Taxonomy" id="53326"/>
    <lineage>
        <taxon>Eukaryota</taxon>
        <taxon>Metazoa</taxon>
        <taxon>Ecdysozoa</taxon>
        <taxon>Nematoda</taxon>
        <taxon>Chromadorea</taxon>
        <taxon>Rhabditida</taxon>
        <taxon>Rhabditina</taxon>
        <taxon>Rhabditomorpha</taxon>
        <taxon>Strongyloidea</taxon>
        <taxon>Ancylostomatidae</taxon>
        <taxon>Ancylostomatinae</taxon>
        <taxon>Ancylostoma</taxon>
    </lineage>
</organism>
<name>A0A016S1W1_9BILA</name>
<sequence length="73" mass="8390">MHEPHELFDFYNPSWLNICESLLSLLHRDDVLKNVTRLETKVGSSFLFFSFRVNGSFTEDRLAGARTQSGALK</sequence>
<evidence type="ECO:0000313" key="1">
    <source>
        <dbReference type="EMBL" id="EYB84481.1"/>
    </source>
</evidence>
<dbReference type="AlphaFoldDB" id="A0A016S1W1"/>
<dbReference type="EMBL" id="JARK01001651">
    <property type="protein sequence ID" value="EYB84481.1"/>
    <property type="molecule type" value="Genomic_DNA"/>
</dbReference>
<reference evidence="2" key="1">
    <citation type="journal article" date="2015" name="Nat. Genet.">
        <title>The genome and transcriptome of the zoonotic hookworm Ancylostoma ceylanicum identify infection-specific gene families.</title>
        <authorList>
            <person name="Schwarz E.M."/>
            <person name="Hu Y."/>
            <person name="Antoshechkin I."/>
            <person name="Miller M.M."/>
            <person name="Sternberg P.W."/>
            <person name="Aroian R.V."/>
        </authorList>
    </citation>
    <scope>NUCLEOTIDE SEQUENCE</scope>
    <source>
        <strain evidence="2">HY135</strain>
    </source>
</reference>
<evidence type="ECO:0000313" key="2">
    <source>
        <dbReference type="Proteomes" id="UP000024635"/>
    </source>
</evidence>
<dbReference type="Proteomes" id="UP000024635">
    <property type="component" value="Unassembled WGS sequence"/>
</dbReference>
<accession>A0A016S1W1</accession>
<gene>
    <name evidence="1" type="primary">Acey_s0315.g2262</name>
    <name evidence="1" type="ORF">Y032_0315g2262</name>
</gene>
<keyword evidence="2" id="KW-1185">Reference proteome</keyword>
<comment type="caution">
    <text evidence="1">The sequence shown here is derived from an EMBL/GenBank/DDBJ whole genome shotgun (WGS) entry which is preliminary data.</text>
</comment>